<protein>
    <recommendedName>
        <fullName evidence="3">Retrotransposon gag domain-containing protein</fullName>
    </recommendedName>
</protein>
<sequence>MWYIKACNQKEGQLLSQYILELKSLAATCEYATTDEFVRDKLIMELFNNQIRKKLLQMVELTLKKAEEMCHIHEESSRDTIIK</sequence>
<dbReference type="Proteomes" id="UP001516400">
    <property type="component" value="Unassembled WGS sequence"/>
</dbReference>
<proteinExistence type="predicted"/>
<evidence type="ECO:0000313" key="1">
    <source>
        <dbReference type="EMBL" id="KAL3265650.1"/>
    </source>
</evidence>
<gene>
    <name evidence="1" type="ORF">HHI36_009855</name>
</gene>
<evidence type="ECO:0000313" key="2">
    <source>
        <dbReference type="Proteomes" id="UP001516400"/>
    </source>
</evidence>
<name>A0ABD2MH39_9CUCU</name>
<dbReference type="AlphaFoldDB" id="A0ABD2MH39"/>
<reference evidence="1 2" key="1">
    <citation type="journal article" date="2021" name="BMC Biol.">
        <title>Horizontally acquired antibacterial genes associated with adaptive radiation of ladybird beetles.</title>
        <authorList>
            <person name="Li H.S."/>
            <person name="Tang X.F."/>
            <person name="Huang Y.H."/>
            <person name="Xu Z.Y."/>
            <person name="Chen M.L."/>
            <person name="Du X.Y."/>
            <person name="Qiu B.Y."/>
            <person name="Chen P.T."/>
            <person name="Zhang W."/>
            <person name="Slipinski A."/>
            <person name="Escalona H.E."/>
            <person name="Waterhouse R.M."/>
            <person name="Zwick A."/>
            <person name="Pang H."/>
        </authorList>
    </citation>
    <scope>NUCLEOTIDE SEQUENCE [LARGE SCALE GENOMIC DNA]</scope>
    <source>
        <strain evidence="1">SYSU2018</strain>
    </source>
</reference>
<evidence type="ECO:0008006" key="3">
    <source>
        <dbReference type="Google" id="ProtNLM"/>
    </source>
</evidence>
<accession>A0ABD2MH39</accession>
<comment type="caution">
    <text evidence="1">The sequence shown here is derived from an EMBL/GenBank/DDBJ whole genome shotgun (WGS) entry which is preliminary data.</text>
</comment>
<dbReference type="EMBL" id="JABFTP020000001">
    <property type="protein sequence ID" value="KAL3265650.1"/>
    <property type="molecule type" value="Genomic_DNA"/>
</dbReference>
<organism evidence="1 2">
    <name type="scientific">Cryptolaemus montrouzieri</name>
    <dbReference type="NCBI Taxonomy" id="559131"/>
    <lineage>
        <taxon>Eukaryota</taxon>
        <taxon>Metazoa</taxon>
        <taxon>Ecdysozoa</taxon>
        <taxon>Arthropoda</taxon>
        <taxon>Hexapoda</taxon>
        <taxon>Insecta</taxon>
        <taxon>Pterygota</taxon>
        <taxon>Neoptera</taxon>
        <taxon>Endopterygota</taxon>
        <taxon>Coleoptera</taxon>
        <taxon>Polyphaga</taxon>
        <taxon>Cucujiformia</taxon>
        <taxon>Coccinelloidea</taxon>
        <taxon>Coccinellidae</taxon>
        <taxon>Scymninae</taxon>
        <taxon>Scymnini</taxon>
        <taxon>Cryptolaemus</taxon>
    </lineage>
</organism>
<keyword evidence="2" id="KW-1185">Reference proteome</keyword>